<feature type="domain" description="Putative type VI secretion system Rhs element associated Vgr" evidence="4">
    <location>
        <begin position="536"/>
        <end position="640"/>
    </location>
</feature>
<dbReference type="SUPFAM" id="SSF69255">
    <property type="entry name" value="gp5 N-terminal domain-like"/>
    <property type="match status" value="1"/>
</dbReference>
<dbReference type="SUPFAM" id="SSF69349">
    <property type="entry name" value="Phage fibre proteins"/>
    <property type="match status" value="1"/>
</dbReference>
<dbReference type="Gene3D" id="4.10.220.110">
    <property type="match status" value="1"/>
</dbReference>
<evidence type="ECO:0000259" key="4">
    <source>
        <dbReference type="Pfam" id="PF13296"/>
    </source>
</evidence>
<evidence type="ECO:0000313" key="5">
    <source>
        <dbReference type="EMBL" id="MBC8749579.1"/>
    </source>
</evidence>
<dbReference type="Pfam" id="PF04717">
    <property type="entry name" value="Phage_base_V"/>
    <property type="match status" value="1"/>
</dbReference>
<sequence>MFKTAQNRTLGLSSDALPTWGDEPLLAPLRLRGTEALGKLYRYTLDVATIESPTLGLWQAQELVVLDSLIGKVIDVSIAFDGNGLFDRQVLEPGNAARAGAGAGNRTISGLITGITQTGTDGRRAYYRFVVRPWLWLATKTCESRIFHDASVMDITDRILKERYHFPVLMELGAPGLCDGYPKRDYVRQMWESDFEFLTRVWREWGIYYLFDGMTLVLCDSPGSHKQHDNAYDSLRYHARADRHVDEEHIHKIEVSRQITTGKVSLIDYDYTRSGERFEGEYNSHSDWSYDNIEQHRWGDYSQPLAGAAGLSGKRNHFRNEAEHLASVRVDAMRSRHLRLKGQGNLRGLTTGKTFWLNDHPQREINAEYLVVSTTLDIRNAPQNTQSPGDHTNDALRQCMTDFVLQPANLFFRNRPKKKPRCAAETAIVVAAEDQPIWVDGYARVKVRFVWDRLGPTSESASCWVRVSSPWQGNGFGAIYPPRVGQEVSVSYHEGDPDKPYVSDRMVNDRNQPPWKLPDNQALSGVLSNDLKDGRAGQSNHVVLDDTPDQLQAQLASDHAQSRLVLGYNTRVVREVGRQQARGEGWELATDAWGVARANRGMLISTDARHGSTGPAKDIGETVARLTQACGIHENLAGLARQYDAQEPQTSQSDVSRTIKRQNDAIRGGAASAERPFPQLAQPDIVLASAAGVGLTAAQSTHVASVDHVALTAGGHVSIAAVKSLLASAVNGVRVFAQHLGIRLKAASGKVQIDAQSDDVEVIAQRVVSIISRTDSINLMASKEIVFHAGNTKVVISSEGYKVYTDGEHRVHARSHRTDGPAARPVNVPVTPGNPGKLAAHHVLIEHDSGFALPNQPYRITLDDGQLIQGVTNALGEMSLVTSNMLAFATVELFAASEPDKVIAVSKGAVIREANEPFAGALPNAEKRSARVAGKAVASPDPSATTEDKPPEFVSCDPINFGLRFYHFINGATEADTPAGMSMRKDVEYPVTKTYTAAIKTVLQGIDWAGVTWPLTLSSREMIENAVMPKLEDALSAGPFGLPRPDTANSENGSAMPKLVITNPKRATEYNLRQDVSAAFLGKYWLIAVNESEIARIIELRDQPASLDNRLRAFADTLYHESRHCQQYFWMFSLLQHFPDDYRDLPNIQLVYRSTTLKKTYAAAGNTTLPDDHRVHIGLHRMLVFHYYWLISYMQDKPGWEFVRRDLPLAERKVCELLNVSSETAQKMAQFETGYRSQLHEEDAYACAEVVQAYWHNPDDPLVRNPGTCTAQYADALRIVGARS</sequence>
<dbReference type="Gene3D" id="2.30.110.50">
    <property type="match status" value="1"/>
</dbReference>
<name>A0ABR7PTG8_9BURK</name>
<dbReference type="NCBIfam" id="TIGR01646">
    <property type="entry name" value="vgr_GE"/>
    <property type="match status" value="1"/>
</dbReference>
<feature type="domain" description="Gp5/Type VI secretion system Vgr protein OB-fold" evidence="2">
    <location>
        <begin position="440"/>
        <end position="502"/>
    </location>
</feature>
<dbReference type="Pfam" id="PF13296">
    <property type="entry name" value="T6SS_Vgr"/>
    <property type="match status" value="1"/>
</dbReference>
<proteinExistence type="inferred from homology"/>
<dbReference type="InterPro" id="IPR006531">
    <property type="entry name" value="Gp5/Vgr_OB"/>
</dbReference>
<dbReference type="InterPro" id="IPR018769">
    <property type="entry name" value="VgrG2_DUF2345"/>
</dbReference>
<dbReference type="InterPro" id="IPR017847">
    <property type="entry name" value="T6SS_RhsGE_Vgr_subset"/>
</dbReference>
<comment type="similarity">
    <text evidence="1">Belongs to the VgrG protein family.</text>
</comment>
<dbReference type="Proteomes" id="UP000736373">
    <property type="component" value="Unassembled WGS sequence"/>
</dbReference>
<dbReference type="RefSeq" id="WP_187636583.1">
    <property type="nucleotide sequence ID" value="NZ_VZQQ01000022.1"/>
</dbReference>
<protein>
    <submittedName>
        <fullName evidence="5">Type VI secretion system tip protein VgrG</fullName>
    </submittedName>
</protein>
<gene>
    <name evidence="5" type="primary">tssI</name>
    <name evidence="5" type="ORF">F6X42_24260</name>
</gene>
<dbReference type="InterPro" id="IPR028244">
    <property type="entry name" value="T6SS_Rhs_Vgr_dom"/>
</dbReference>
<accession>A0ABR7PTG8</accession>
<dbReference type="InterPro" id="IPR006533">
    <property type="entry name" value="T6SS_Vgr_RhsGE"/>
</dbReference>
<dbReference type="Pfam" id="PF10106">
    <property type="entry name" value="DUF2345"/>
    <property type="match status" value="1"/>
</dbReference>
<dbReference type="EMBL" id="VZQQ01000022">
    <property type="protein sequence ID" value="MBC8749579.1"/>
    <property type="molecule type" value="Genomic_DNA"/>
</dbReference>
<evidence type="ECO:0000259" key="3">
    <source>
        <dbReference type="Pfam" id="PF10106"/>
    </source>
</evidence>
<evidence type="ECO:0000256" key="1">
    <source>
        <dbReference type="ARBA" id="ARBA00005558"/>
    </source>
</evidence>
<dbReference type="NCBIfam" id="TIGR03361">
    <property type="entry name" value="VI_Rhs_Vgr"/>
    <property type="match status" value="1"/>
</dbReference>
<organism evidence="5 6">
    <name type="scientific">Paraburkholderia podalyriae</name>
    <dbReference type="NCBI Taxonomy" id="1938811"/>
    <lineage>
        <taxon>Bacteria</taxon>
        <taxon>Pseudomonadati</taxon>
        <taxon>Pseudomonadota</taxon>
        <taxon>Betaproteobacteria</taxon>
        <taxon>Burkholderiales</taxon>
        <taxon>Burkholderiaceae</taxon>
        <taxon>Paraburkholderia</taxon>
    </lineage>
</organism>
<evidence type="ECO:0000313" key="6">
    <source>
        <dbReference type="Proteomes" id="UP000736373"/>
    </source>
</evidence>
<feature type="domain" description="DUF2345" evidence="3">
    <location>
        <begin position="674"/>
        <end position="822"/>
    </location>
</feature>
<comment type="caution">
    <text evidence="5">The sequence shown here is derived from an EMBL/GenBank/DDBJ whole genome shotgun (WGS) entry which is preliminary data.</text>
</comment>
<reference evidence="5 6" key="1">
    <citation type="submission" date="2019-09" db="EMBL/GenBank/DDBJ databases">
        <title>Paraburkholderia podalyriae sp. nov., A South African Podalyria-associated rhizobium.</title>
        <authorList>
            <person name="Mavima L."/>
            <person name="Beukes C.W."/>
            <person name="Palmer M."/>
            <person name="De Meyer S.E."/>
            <person name="James E.K."/>
            <person name="Maluk M."/>
            <person name="Avontuur J.R."/>
            <person name="Chan W.Y."/>
            <person name="Venter S.N."/>
            <person name="Steenkamp E.T."/>
        </authorList>
    </citation>
    <scope>NUCLEOTIDE SEQUENCE [LARGE SCALE GENOMIC DNA]</scope>
    <source>
        <strain evidence="5 6">WC7.3b</strain>
    </source>
</reference>
<keyword evidence="6" id="KW-1185">Reference proteome</keyword>
<evidence type="ECO:0000259" key="2">
    <source>
        <dbReference type="Pfam" id="PF04717"/>
    </source>
</evidence>
<dbReference type="Gene3D" id="3.55.50.10">
    <property type="entry name" value="Baseplate protein-like domains"/>
    <property type="match status" value="1"/>
</dbReference>
<dbReference type="InterPro" id="IPR037026">
    <property type="entry name" value="Vgr_OB-fold_dom_sf"/>
</dbReference>
<dbReference type="Gene3D" id="2.40.50.230">
    <property type="entry name" value="Gp5 N-terminal domain"/>
    <property type="match status" value="1"/>
</dbReference>
<dbReference type="SUPFAM" id="SSF69279">
    <property type="entry name" value="Phage tail proteins"/>
    <property type="match status" value="2"/>
</dbReference>
<dbReference type="Pfam" id="PF05954">
    <property type="entry name" value="Phage_GPD"/>
    <property type="match status" value="1"/>
</dbReference>